<evidence type="ECO:0000259" key="4">
    <source>
        <dbReference type="PROSITE" id="PS50110"/>
    </source>
</evidence>
<name>A0A1Q8QWG0_9FIRM</name>
<sequence length="253" mass="29360">MIKIVLVDDERPAREELRFLLEQNPMIKIIGEFESGIQAIEHIPSLQPEVIFMDVHLQDMDGLDVVRALQQMDVHASVVFATAFDVHAIRAFELNAVDYILKPFSQERLRVTIDRIQQRLQPNDLELSRKITQLIQEIGVKQRPRKLAATCKGRVVLIDPQELLFVVAEGRYASLVTAQKIWPTTFSLQEIQERLDPVQFLRTHRAYIVNLDRIKEVIPWFNATYKIVIDQENSPEIPVSRTYVKVLKERLDV</sequence>
<evidence type="ECO:0000256" key="1">
    <source>
        <dbReference type="ARBA" id="ARBA00018672"/>
    </source>
</evidence>
<dbReference type="InterPro" id="IPR011006">
    <property type="entry name" value="CheY-like_superfamily"/>
</dbReference>
<dbReference type="SMART" id="SM00850">
    <property type="entry name" value="LytTR"/>
    <property type="match status" value="1"/>
</dbReference>
<dbReference type="OrthoDB" id="9809318at2"/>
<dbReference type="Gene3D" id="3.40.50.2300">
    <property type="match status" value="1"/>
</dbReference>
<dbReference type="PANTHER" id="PTHR37299:SF1">
    <property type="entry name" value="STAGE 0 SPORULATION PROTEIN A HOMOLOG"/>
    <property type="match status" value="1"/>
</dbReference>
<feature type="domain" description="Response regulatory" evidence="4">
    <location>
        <begin position="3"/>
        <end position="117"/>
    </location>
</feature>
<dbReference type="Gene3D" id="2.20.25.10">
    <property type="match status" value="1"/>
</dbReference>
<keyword evidence="3" id="KW-0597">Phosphoprotein</keyword>
<evidence type="ECO:0000259" key="5">
    <source>
        <dbReference type="PROSITE" id="PS50930"/>
    </source>
</evidence>
<feature type="modified residue" description="4-aspartylphosphate" evidence="3">
    <location>
        <position position="54"/>
    </location>
</feature>
<evidence type="ECO:0000313" key="7">
    <source>
        <dbReference type="Proteomes" id="UP000186102"/>
    </source>
</evidence>
<dbReference type="InterPro" id="IPR007492">
    <property type="entry name" value="LytTR_DNA-bd_dom"/>
</dbReference>
<protein>
    <recommendedName>
        <fullName evidence="1">Stage 0 sporulation protein A homolog</fullName>
    </recommendedName>
</protein>
<dbReference type="SUPFAM" id="SSF52172">
    <property type="entry name" value="CheY-like"/>
    <property type="match status" value="1"/>
</dbReference>
<evidence type="ECO:0000256" key="2">
    <source>
        <dbReference type="ARBA" id="ARBA00024867"/>
    </source>
</evidence>
<dbReference type="Gene3D" id="2.40.50.40">
    <property type="match status" value="1"/>
</dbReference>
<evidence type="ECO:0000256" key="3">
    <source>
        <dbReference type="PROSITE-ProRule" id="PRU00169"/>
    </source>
</evidence>
<dbReference type="InterPro" id="IPR046947">
    <property type="entry name" value="LytR-like"/>
</dbReference>
<organism evidence="6 7">
    <name type="scientific">Desulfosporosinus metallidurans</name>
    <dbReference type="NCBI Taxonomy" id="1888891"/>
    <lineage>
        <taxon>Bacteria</taxon>
        <taxon>Bacillati</taxon>
        <taxon>Bacillota</taxon>
        <taxon>Clostridia</taxon>
        <taxon>Eubacteriales</taxon>
        <taxon>Desulfitobacteriaceae</taxon>
        <taxon>Desulfosporosinus</taxon>
    </lineage>
</organism>
<dbReference type="Proteomes" id="UP000186102">
    <property type="component" value="Unassembled WGS sequence"/>
</dbReference>
<dbReference type="SMART" id="SM00448">
    <property type="entry name" value="REC"/>
    <property type="match status" value="1"/>
</dbReference>
<dbReference type="STRING" id="1888891.DSOL_2515"/>
<dbReference type="PROSITE" id="PS50110">
    <property type="entry name" value="RESPONSE_REGULATORY"/>
    <property type="match status" value="1"/>
</dbReference>
<gene>
    <name evidence="6" type="ORF">DSOL_2515</name>
</gene>
<keyword evidence="7" id="KW-1185">Reference proteome</keyword>
<dbReference type="GO" id="GO:0000156">
    <property type="term" value="F:phosphorelay response regulator activity"/>
    <property type="evidence" value="ECO:0007669"/>
    <property type="project" value="InterPro"/>
</dbReference>
<dbReference type="InterPro" id="IPR001789">
    <property type="entry name" value="Sig_transdc_resp-reg_receiver"/>
</dbReference>
<dbReference type="PANTHER" id="PTHR37299">
    <property type="entry name" value="TRANSCRIPTIONAL REGULATOR-RELATED"/>
    <property type="match status" value="1"/>
</dbReference>
<dbReference type="EMBL" id="MLBF01000016">
    <property type="protein sequence ID" value="OLN31648.1"/>
    <property type="molecule type" value="Genomic_DNA"/>
</dbReference>
<comment type="caution">
    <text evidence="6">The sequence shown here is derived from an EMBL/GenBank/DDBJ whole genome shotgun (WGS) entry which is preliminary data.</text>
</comment>
<reference evidence="6 7" key="1">
    <citation type="submission" date="2016-09" db="EMBL/GenBank/DDBJ databases">
        <title>Complete genome of Desulfosporosinus sp. OL.</title>
        <authorList>
            <person name="Mardanov A."/>
            <person name="Beletsky A."/>
            <person name="Panova A."/>
            <person name="Karnachuk O."/>
            <person name="Ravin N."/>
        </authorList>
    </citation>
    <scope>NUCLEOTIDE SEQUENCE [LARGE SCALE GENOMIC DNA]</scope>
    <source>
        <strain evidence="6 7">OL</strain>
    </source>
</reference>
<dbReference type="Pfam" id="PF00072">
    <property type="entry name" value="Response_reg"/>
    <property type="match status" value="1"/>
</dbReference>
<dbReference type="AlphaFoldDB" id="A0A1Q8QWG0"/>
<feature type="domain" description="HTH LytTR-type" evidence="5">
    <location>
        <begin position="147"/>
        <end position="253"/>
    </location>
</feature>
<dbReference type="GO" id="GO:0003677">
    <property type="term" value="F:DNA binding"/>
    <property type="evidence" value="ECO:0007669"/>
    <property type="project" value="InterPro"/>
</dbReference>
<comment type="function">
    <text evidence="2">May play the central regulatory role in sporulation. It may be an element of the effector pathway responsible for the activation of sporulation genes in response to nutritional stress. Spo0A may act in concert with spo0H (a sigma factor) to control the expression of some genes that are critical to the sporulation process.</text>
</comment>
<evidence type="ECO:0000313" key="6">
    <source>
        <dbReference type="EMBL" id="OLN31648.1"/>
    </source>
</evidence>
<proteinExistence type="predicted"/>
<dbReference type="Pfam" id="PF04397">
    <property type="entry name" value="LytTR"/>
    <property type="match status" value="1"/>
</dbReference>
<dbReference type="RefSeq" id="WP_075365118.1">
    <property type="nucleotide sequence ID" value="NZ_MLBF01000016.1"/>
</dbReference>
<accession>A0A1Q8QWG0</accession>
<dbReference type="PROSITE" id="PS50930">
    <property type="entry name" value="HTH_LYTTR"/>
    <property type="match status" value="1"/>
</dbReference>